<keyword evidence="2" id="KW-1185">Reference proteome</keyword>
<evidence type="ECO:0000313" key="2">
    <source>
        <dbReference type="Proteomes" id="UP000294830"/>
    </source>
</evidence>
<organism evidence="1 2">
    <name type="scientific">Acetobacteroides hydrogenigenes</name>
    <dbReference type="NCBI Taxonomy" id="979970"/>
    <lineage>
        <taxon>Bacteria</taxon>
        <taxon>Pseudomonadati</taxon>
        <taxon>Bacteroidota</taxon>
        <taxon>Bacteroidia</taxon>
        <taxon>Bacteroidales</taxon>
        <taxon>Rikenellaceae</taxon>
        <taxon>Acetobacteroides</taxon>
    </lineage>
</organism>
<protein>
    <recommendedName>
        <fullName evidence="3">Lipoprotein</fullName>
    </recommendedName>
</protein>
<gene>
    <name evidence="1" type="ORF">CLV25_10237</name>
</gene>
<comment type="caution">
    <text evidence="1">The sequence shown here is derived from an EMBL/GenBank/DDBJ whole genome shotgun (WGS) entry which is preliminary data.</text>
</comment>
<reference evidence="1 2" key="1">
    <citation type="submission" date="2019-03" db="EMBL/GenBank/DDBJ databases">
        <title>Genomic Encyclopedia of Archaeal and Bacterial Type Strains, Phase II (KMG-II): from individual species to whole genera.</title>
        <authorList>
            <person name="Goeker M."/>
        </authorList>
    </citation>
    <scope>NUCLEOTIDE SEQUENCE [LARGE SCALE GENOMIC DNA]</scope>
    <source>
        <strain evidence="1 2">RL-C</strain>
    </source>
</reference>
<dbReference type="Proteomes" id="UP000294830">
    <property type="component" value="Unassembled WGS sequence"/>
</dbReference>
<accession>A0A4R2EW85</accession>
<dbReference type="EMBL" id="SLWB01000002">
    <property type="protein sequence ID" value="TCN72076.1"/>
    <property type="molecule type" value="Genomic_DNA"/>
</dbReference>
<sequence>MRGFLGFMGMVVVPLLALTMCTKEDPMRKYSIEQETREWTAFKEGSYWVYELEGTKTTDSTYVVSYSEKEISGTDDGGNKCLAQQIDIKFAGSEGFLSTKVENVLPRGNSLKVLTYDKSSQPTSNIDMILLFPLSFVNQANAPYFSIISEEEILDLGSEQIKDVVHVKCTVKGLGGILANTKYENEYWIARNRWIVKMKVKNPENGNTETWKLKRYKVVQ</sequence>
<evidence type="ECO:0008006" key="3">
    <source>
        <dbReference type="Google" id="ProtNLM"/>
    </source>
</evidence>
<name>A0A4R2EW85_9BACT</name>
<proteinExistence type="predicted"/>
<evidence type="ECO:0000313" key="1">
    <source>
        <dbReference type="EMBL" id="TCN72076.1"/>
    </source>
</evidence>
<dbReference type="AlphaFoldDB" id="A0A4R2EW85"/>